<feature type="site" description="Positions MEP for the nucleophilic attack" evidence="7">
    <location>
        <position position="209"/>
    </location>
</feature>
<keyword evidence="5 7" id="KW-0548">Nucleotidyltransferase</keyword>
<evidence type="ECO:0000256" key="1">
    <source>
        <dbReference type="ARBA" id="ARBA00001282"/>
    </source>
</evidence>
<keyword evidence="4 7" id="KW-0808">Transferase</keyword>
<feature type="site" description="Transition state stabilizer" evidence="7">
    <location>
        <position position="18"/>
    </location>
</feature>
<dbReference type="HAMAP" id="MF_00108">
    <property type="entry name" value="IspD"/>
    <property type="match status" value="1"/>
</dbReference>
<proteinExistence type="inferred from homology"/>
<evidence type="ECO:0000256" key="2">
    <source>
        <dbReference type="ARBA" id="ARBA00004787"/>
    </source>
</evidence>
<dbReference type="InterPro" id="IPR029044">
    <property type="entry name" value="Nucleotide-diphossugar_trans"/>
</dbReference>
<dbReference type="Gene3D" id="3.90.550.10">
    <property type="entry name" value="Spore Coat Polysaccharide Biosynthesis Protein SpsA, Chain A"/>
    <property type="match status" value="1"/>
</dbReference>
<comment type="similarity">
    <text evidence="3 7">Belongs to the IspD/TarI cytidylyltransferase family. IspD subfamily.</text>
</comment>
<dbReference type="InterPro" id="IPR001228">
    <property type="entry name" value="IspD"/>
</dbReference>
<evidence type="ECO:0000256" key="4">
    <source>
        <dbReference type="ARBA" id="ARBA00022679"/>
    </source>
</evidence>
<feature type="site" description="Transition state stabilizer" evidence="7">
    <location>
        <position position="25"/>
    </location>
</feature>
<evidence type="ECO:0000256" key="5">
    <source>
        <dbReference type="ARBA" id="ARBA00022695"/>
    </source>
</evidence>
<dbReference type="InterPro" id="IPR034683">
    <property type="entry name" value="IspD/TarI"/>
</dbReference>
<dbReference type="Proteomes" id="UP001629953">
    <property type="component" value="Unassembled WGS sequence"/>
</dbReference>
<accession>A0ABW9G979</accession>
<keyword evidence="6 7" id="KW-0414">Isoprene biosynthesis</keyword>
<feature type="site" description="Positions MEP for the nucleophilic attack" evidence="7">
    <location>
        <position position="153"/>
    </location>
</feature>
<dbReference type="RefSeq" id="WP_408624019.1">
    <property type="nucleotide sequence ID" value="NZ_JBEQCT010000005.1"/>
</dbReference>
<dbReference type="PROSITE" id="PS01295">
    <property type="entry name" value="ISPD"/>
    <property type="match status" value="1"/>
</dbReference>
<dbReference type="CDD" id="cd02516">
    <property type="entry name" value="CDP-ME_synthetase"/>
    <property type="match status" value="1"/>
</dbReference>
<organism evidence="8 9">
    <name type="scientific">Celerinatantimonas yamalensis</name>
    <dbReference type="NCBI Taxonomy" id="559956"/>
    <lineage>
        <taxon>Bacteria</taxon>
        <taxon>Pseudomonadati</taxon>
        <taxon>Pseudomonadota</taxon>
        <taxon>Gammaproteobacteria</taxon>
        <taxon>Celerinatantimonadaceae</taxon>
        <taxon>Celerinatantimonas</taxon>
    </lineage>
</organism>
<dbReference type="EC" id="2.7.7.60" evidence="7"/>
<dbReference type="Pfam" id="PF01128">
    <property type="entry name" value="IspD"/>
    <property type="match status" value="1"/>
</dbReference>
<protein>
    <recommendedName>
        <fullName evidence="7">2-C-methyl-D-erythritol 4-phosphate cytidylyltransferase</fullName>
        <ecNumber evidence="7">2.7.7.60</ecNumber>
    </recommendedName>
    <alternativeName>
        <fullName evidence="7">4-diphosphocytidyl-2C-methyl-D-erythritol synthase</fullName>
    </alternativeName>
    <alternativeName>
        <fullName evidence="7">MEP cytidylyltransferase</fullName>
        <shortName evidence="7">MCT</shortName>
    </alternativeName>
</protein>
<comment type="pathway">
    <text evidence="2 7">Isoprenoid biosynthesis; isopentenyl diphosphate biosynthesis via DXP pathway; isopentenyl diphosphate from 1-deoxy-D-xylulose 5-phosphate: step 2/6.</text>
</comment>
<dbReference type="GO" id="GO:0050518">
    <property type="term" value="F:2-C-methyl-D-erythritol 4-phosphate cytidylyltransferase activity"/>
    <property type="evidence" value="ECO:0007669"/>
    <property type="project" value="UniProtKB-EC"/>
</dbReference>
<evidence type="ECO:0000313" key="8">
    <source>
        <dbReference type="EMBL" id="MFM2485770.1"/>
    </source>
</evidence>
<dbReference type="InterPro" id="IPR050088">
    <property type="entry name" value="IspD/TarI_cytidylyltransf_bact"/>
</dbReference>
<dbReference type="PANTHER" id="PTHR32125:SF4">
    <property type="entry name" value="2-C-METHYL-D-ERYTHRITOL 4-PHOSPHATE CYTIDYLYLTRANSFERASE, CHLOROPLASTIC"/>
    <property type="match status" value="1"/>
</dbReference>
<dbReference type="EMBL" id="JBEQCT010000005">
    <property type="protein sequence ID" value="MFM2485770.1"/>
    <property type="molecule type" value="Genomic_DNA"/>
</dbReference>
<reference evidence="8 9" key="1">
    <citation type="journal article" date="2013" name="Int. J. Syst. Evol. Microbiol.">
        <title>Celerinatantimonas yamalensis sp. nov., a cold-adapted diazotrophic bacterium from a cold permafrost brine.</title>
        <authorList>
            <person name="Shcherbakova V."/>
            <person name="Chuvilskaya N."/>
            <person name="Rivkina E."/>
            <person name="Demidov N."/>
            <person name="Uchaeva V."/>
            <person name="Suetin S."/>
            <person name="Suzina N."/>
            <person name="Gilichinsky D."/>
        </authorList>
    </citation>
    <scope>NUCLEOTIDE SEQUENCE [LARGE SCALE GENOMIC DNA]</scope>
    <source>
        <strain evidence="8 9">C7</strain>
    </source>
</reference>
<comment type="catalytic activity">
    <reaction evidence="1 7">
        <text>2-C-methyl-D-erythritol 4-phosphate + CTP + H(+) = 4-CDP-2-C-methyl-D-erythritol + diphosphate</text>
        <dbReference type="Rhea" id="RHEA:13429"/>
        <dbReference type="ChEBI" id="CHEBI:15378"/>
        <dbReference type="ChEBI" id="CHEBI:33019"/>
        <dbReference type="ChEBI" id="CHEBI:37563"/>
        <dbReference type="ChEBI" id="CHEBI:57823"/>
        <dbReference type="ChEBI" id="CHEBI:58262"/>
        <dbReference type="EC" id="2.7.7.60"/>
    </reaction>
</comment>
<dbReference type="NCBIfam" id="TIGR00453">
    <property type="entry name" value="ispD"/>
    <property type="match status" value="1"/>
</dbReference>
<dbReference type="SUPFAM" id="SSF53448">
    <property type="entry name" value="Nucleotide-diphospho-sugar transferases"/>
    <property type="match status" value="1"/>
</dbReference>
<dbReference type="InterPro" id="IPR018294">
    <property type="entry name" value="ISPD_synthase_CS"/>
</dbReference>
<dbReference type="PANTHER" id="PTHR32125">
    <property type="entry name" value="2-C-METHYL-D-ERYTHRITOL 4-PHOSPHATE CYTIDYLYLTRANSFERASE, CHLOROPLASTIC"/>
    <property type="match status" value="1"/>
</dbReference>
<gene>
    <name evidence="7 8" type="primary">ispD</name>
    <name evidence="8" type="ORF">ABUE30_11995</name>
</gene>
<evidence type="ECO:0000256" key="6">
    <source>
        <dbReference type="ARBA" id="ARBA00023229"/>
    </source>
</evidence>
<evidence type="ECO:0000256" key="7">
    <source>
        <dbReference type="HAMAP-Rule" id="MF_00108"/>
    </source>
</evidence>
<comment type="function">
    <text evidence="7">Catalyzes the formation of 4-diphosphocytidyl-2-C-methyl-D-erythritol from CTP and 2-C-methyl-D-erythritol 4-phosphate (MEP).</text>
</comment>
<sequence>MIKQRFSAVIPAAGIGQRMAADSPKQYLPINGKAILSYSVELFLDEPSIAQVVIALHPDDHWFNQLAISKHPKVTTVIGGAERVDSVLAALAQLSDDDWVLVHDAARPCLTPTDLHKLLTLAQKGESAILACPVRDTMKWAGATGLIEHTVDRRALWHAMTPQSFNCGLLRQVLKDAVNANVHVTDEASAMEWAGFAVRLVRGRYDNLKVTHPEDLPLAEFLIARQTR</sequence>
<evidence type="ECO:0000313" key="9">
    <source>
        <dbReference type="Proteomes" id="UP001629953"/>
    </source>
</evidence>
<keyword evidence="9" id="KW-1185">Reference proteome</keyword>
<name>A0ABW9G979_9GAMM</name>
<comment type="caution">
    <text evidence="8">The sequence shown here is derived from an EMBL/GenBank/DDBJ whole genome shotgun (WGS) entry which is preliminary data.</text>
</comment>
<evidence type="ECO:0000256" key="3">
    <source>
        <dbReference type="ARBA" id="ARBA00009789"/>
    </source>
</evidence>